<evidence type="ECO:0000256" key="1">
    <source>
        <dbReference type="ARBA" id="ARBA00022714"/>
    </source>
</evidence>
<dbReference type="CDD" id="cd00207">
    <property type="entry name" value="fer2"/>
    <property type="match status" value="1"/>
</dbReference>
<dbReference type="PANTHER" id="PTHR44379:SF5">
    <property type="entry name" value="OXIDOREDUCTASE WITH IRON-SULFUR SUBUNIT"/>
    <property type="match status" value="1"/>
</dbReference>
<name>A0A179SML7_9BACI</name>
<keyword evidence="5" id="KW-0411">Iron-sulfur</keyword>
<dbReference type="GO" id="GO:0016491">
    <property type="term" value="F:oxidoreductase activity"/>
    <property type="evidence" value="ECO:0007669"/>
    <property type="project" value="UniProtKB-KW"/>
</dbReference>
<dbReference type="OrthoDB" id="9796880at2"/>
<dbReference type="SUPFAM" id="SSF47741">
    <property type="entry name" value="CO dehydrogenase ISP C-domain like"/>
    <property type="match status" value="1"/>
</dbReference>
<dbReference type="InterPro" id="IPR036010">
    <property type="entry name" value="2Fe-2S_ferredoxin-like_sf"/>
</dbReference>
<dbReference type="STRING" id="152268.A6K24_11330"/>
<sequence>MIKFTLNGRTVETDAPATERLLDLVRDEFELIGTKEGCGEGECGACSVFVNNLLQNSCLIPIGSIDGADIQTIEGIMETEKFKILDESYSTAGGVQCGFCIPGMVMASADLLSKNPHPSEVEIREGISGNLCRCTGYNMIVDAINLAAKKGDGIWQRK</sequence>
<evidence type="ECO:0000313" key="7">
    <source>
        <dbReference type="EMBL" id="OAS82711.1"/>
    </source>
</evidence>
<dbReference type="PROSITE" id="PS00197">
    <property type="entry name" value="2FE2S_FER_1"/>
    <property type="match status" value="1"/>
</dbReference>
<evidence type="ECO:0000256" key="4">
    <source>
        <dbReference type="ARBA" id="ARBA00023004"/>
    </source>
</evidence>
<dbReference type="SUPFAM" id="SSF54292">
    <property type="entry name" value="2Fe-2S ferredoxin-like"/>
    <property type="match status" value="1"/>
</dbReference>
<feature type="domain" description="2Fe-2S ferredoxin-type" evidence="6">
    <location>
        <begin position="1"/>
        <end position="76"/>
    </location>
</feature>
<keyword evidence="4" id="KW-0408">Iron</keyword>
<keyword evidence="3" id="KW-0560">Oxidoreductase</keyword>
<evidence type="ECO:0000259" key="6">
    <source>
        <dbReference type="PROSITE" id="PS51085"/>
    </source>
</evidence>
<dbReference type="InterPro" id="IPR051452">
    <property type="entry name" value="Diverse_Oxidoreductases"/>
</dbReference>
<dbReference type="EMBL" id="LWSG01000044">
    <property type="protein sequence ID" value="OAS82711.1"/>
    <property type="molecule type" value="Genomic_DNA"/>
</dbReference>
<evidence type="ECO:0000256" key="2">
    <source>
        <dbReference type="ARBA" id="ARBA00022723"/>
    </source>
</evidence>
<reference evidence="8" key="1">
    <citation type="submission" date="2016-04" db="EMBL/GenBank/DDBJ databases">
        <authorList>
            <person name="Lyu Z."/>
            <person name="Lyu W."/>
        </authorList>
    </citation>
    <scope>NUCLEOTIDE SEQUENCE [LARGE SCALE GENOMIC DNA]</scope>
    <source>
        <strain evidence="8">C44</strain>
    </source>
</reference>
<keyword evidence="1" id="KW-0001">2Fe-2S</keyword>
<dbReference type="InterPro" id="IPR012675">
    <property type="entry name" value="Beta-grasp_dom_sf"/>
</dbReference>
<dbReference type="PROSITE" id="PS51085">
    <property type="entry name" value="2FE2S_FER_2"/>
    <property type="match status" value="1"/>
</dbReference>
<comment type="caution">
    <text evidence="7">The sequence shown here is derived from an EMBL/GenBank/DDBJ whole genome shotgun (WGS) entry which is preliminary data.</text>
</comment>
<dbReference type="InterPro" id="IPR006058">
    <property type="entry name" value="2Fe2S_fd_BS"/>
</dbReference>
<organism evidence="7 8">
    <name type="scientific">Metabacillus litoralis</name>
    <dbReference type="NCBI Taxonomy" id="152268"/>
    <lineage>
        <taxon>Bacteria</taxon>
        <taxon>Bacillati</taxon>
        <taxon>Bacillota</taxon>
        <taxon>Bacilli</taxon>
        <taxon>Bacillales</taxon>
        <taxon>Bacillaceae</taxon>
        <taxon>Metabacillus</taxon>
    </lineage>
</organism>
<keyword evidence="2" id="KW-0479">Metal-binding</keyword>
<dbReference type="Proteomes" id="UP000078534">
    <property type="component" value="Unassembled WGS sequence"/>
</dbReference>
<dbReference type="Gene3D" id="1.10.150.120">
    <property type="entry name" value="[2Fe-2S]-binding domain"/>
    <property type="match status" value="1"/>
</dbReference>
<evidence type="ECO:0000256" key="5">
    <source>
        <dbReference type="ARBA" id="ARBA00023014"/>
    </source>
</evidence>
<dbReference type="Pfam" id="PF01799">
    <property type="entry name" value="Fer2_2"/>
    <property type="match status" value="1"/>
</dbReference>
<protein>
    <submittedName>
        <fullName evidence="7">Ferredoxin</fullName>
    </submittedName>
</protein>
<dbReference type="Pfam" id="PF00111">
    <property type="entry name" value="Fer2"/>
    <property type="match status" value="1"/>
</dbReference>
<gene>
    <name evidence="7" type="ORF">A6K24_11330</name>
</gene>
<dbReference type="PANTHER" id="PTHR44379">
    <property type="entry name" value="OXIDOREDUCTASE WITH IRON-SULFUR SUBUNIT"/>
    <property type="match status" value="1"/>
</dbReference>
<dbReference type="GO" id="GO:0046872">
    <property type="term" value="F:metal ion binding"/>
    <property type="evidence" value="ECO:0007669"/>
    <property type="project" value="UniProtKB-KW"/>
</dbReference>
<keyword evidence="8" id="KW-1185">Reference proteome</keyword>
<dbReference type="Gene3D" id="3.10.20.30">
    <property type="match status" value="1"/>
</dbReference>
<dbReference type="InterPro" id="IPR001041">
    <property type="entry name" value="2Fe-2S_ferredoxin-type"/>
</dbReference>
<dbReference type="RefSeq" id="WP_066339042.1">
    <property type="nucleotide sequence ID" value="NZ_LWSG01000044.1"/>
</dbReference>
<evidence type="ECO:0000256" key="3">
    <source>
        <dbReference type="ARBA" id="ARBA00023002"/>
    </source>
</evidence>
<proteinExistence type="predicted"/>
<evidence type="ECO:0000313" key="8">
    <source>
        <dbReference type="Proteomes" id="UP000078534"/>
    </source>
</evidence>
<dbReference type="InterPro" id="IPR002888">
    <property type="entry name" value="2Fe-2S-bd"/>
</dbReference>
<dbReference type="InterPro" id="IPR036884">
    <property type="entry name" value="2Fe-2S-bd_dom_sf"/>
</dbReference>
<dbReference type="AlphaFoldDB" id="A0A179SML7"/>
<dbReference type="GO" id="GO:0051537">
    <property type="term" value="F:2 iron, 2 sulfur cluster binding"/>
    <property type="evidence" value="ECO:0007669"/>
    <property type="project" value="UniProtKB-KW"/>
</dbReference>
<accession>A0A179SML7</accession>